<gene>
    <name evidence="2" type="ORF">TCAL_10732</name>
</gene>
<evidence type="ECO:0000313" key="3">
    <source>
        <dbReference type="Proteomes" id="UP000318571"/>
    </source>
</evidence>
<sequence length="373" mass="42482">MNKMIWQSFAISCVVLICTAEARQVPNWVSAALNRFKRQDAAVDLHNSEFCVDVSTYGEVIFEPQNRNKCDSEFVKKCETKSERVCDEVTEIQCEIVPYTECQMTMEATPYKSYEMVPKTYTKKVCSEGMDTVQHTKMMPECRNVTKQNCITKWETDEEGNQVWAGNEACEPVTWRECKLVPRQVDFKVPKINCEDAEEIPYTDCEDAEKSQMTTKMVCEVKHTSSCKPVPSTKCQTIEFQECSEEAVETCEDQEIMVPSQEKEHKKKCLLPDDGINGVGPAPRQAKVLKNVEARGKQKVQLQQLPLQQRVDEPTAIDQGSPQVLPLDRLASAASTTRQSRAFSSRLGRPAQQTRFIPQQIVDKRRIQGQFIN</sequence>
<proteinExistence type="predicted"/>
<dbReference type="AlphaFoldDB" id="A0A553NUZ0"/>
<accession>A0A553NUZ0</accession>
<organism evidence="2 3">
    <name type="scientific">Tigriopus californicus</name>
    <name type="common">Marine copepod</name>
    <dbReference type="NCBI Taxonomy" id="6832"/>
    <lineage>
        <taxon>Eukaryota</taxon>
        <taxon>Metazoa</taxon>
        <taxon>Ecdysozoa</taxon>
        <taxon>Arthropoda</taxon>
        <taxon>Crustacea</taxon>
        <taxon>Multicrustacea</taxon>
        <taxon>Hexanauplia</taxon>
        <taxon>Copepoda</taxon>
        <taxon>Harpacticoida</taxon>
        <taxon>Harpacticidae</taxon>
        <taxon>Tigriopus</taxon>
    </lineage>
</organism>
<keyword evidence="1" id="KW-0732">Signal</keyword>
<feature type="signal peptide" evidence="1">
    <location>
        <begin position="1"/>
        <end position="22"/>
    </location>
</feature>
<dbReference type="EMBL" id="VCGU01000010">
    <property type="protein sequence ID" value="TRY69240.1"/>
    <property type="molecule type" value="Genomic_DNA"/>
</dbReference>
<name>A0A553NUZ0_TIGCA</name>
<evidence type="ECO:0000313" key="2">
    <source>
        <dbReference type="EMBL" id="TRY69240.1"/>
    </source>
</evidence>
<feature type="chain" id="PRO_5022192303" evidence="1">
    <location>
        <begin position="23"/>
        <end position="373"/>
    </location>
</feature>
<protein>
    <submittedName>
        <fullName evidence="2">Uncharacterized protein</fullName>
    </submittedName>
</protein>
<comment type="caution">
    <text evidence="2">The sequence shown here is derived from an EMBL/GenBank/DDBJ whole genome shotgun (WGS) entry which is preliminary data.</text>
</comment>
<evidence type="ECO:0000256" key="1">
    <source>
        <dbReference type="SAM" id="SignalP"/>
    </source>
</evidence>
<keyword evidence="3" id="KW-1185">Reference proteome</keyword>
<dbReference type="Proteomes" id="UP000318571">
    <property type="component" value="Chromosome 1"/>
</dbReference>
<reference evidence="2 3" key="1">
    <citation type="journal article" date="2018" name="Nat. Ecol. Evol.">
        <title>Genomic signatures of mitonuclear coevolution across populations of Tigriopus californicus.</title>
        <authorList>
            <person name="Barreto F.S."/>
            <person name="Watson E.T."/>
            <person name="Lima T.G."/>
            <person name="Willett C.S."/>
            <person name="Edmands S."/>
            <person name="Li W."/>
            <person name="Burton R.S."/>
        </authorList>
    </citation>
    <scope>NUCLEOTIDE SEQUENCE [LARGE SCALE GENOMIC DNA]</scope>
    <source>
        <strain evidence="2 3">San Diego</strain>
    </source>
</reference>